<accession>A0A841DZY7</accession>
<dbReference type="Pfam" id="PF01863">
    <property type="entry name" value="YgjP-like"/>
    <property type="match status" value="1"/>
</dbReference>
<organism evidence="2 3">
    <name type="scientific">Streptomonospora salina</name>
    <dbReference type="NCBI Taxonomy" id="104205"/>
    <lineage>
        <taxon>Bacteria</taxon>
        <taxon>Bacillati</taxon>
        <taxon>Actinomycetota</taxon>
        <taxon>Actinomycetes</taxon>
        <taxon>Streptosporangiales</taxon>
        <taxon>Nocardiopsidaceae</taxon>
        <taxon>Streptomonospora</taxon>
    </lineage>
</organism>
<dbReference type="Proteomes" id="UP000578077">
    <property type="component" value="Unassembled WGS sequence"/>
</dbReference>
<dbReference type="GO" id="GO:0016787">
    <property type="term" value="F:hydrolase activity"/>
    <property type="evidence" value="ECO:0007669"/>
    <property type="project" value="UniProtKB-KW"/>
</dbReference>
<dbReference type="PANTHER" id="PTHR30399">
    <property type="entry name" value="UNCHARACTERIZED PROTEIN YGJP"/>
    <property type="match status" value="1"/>
</dbReference>
<keyword evidence="3" id="KW-1185">Reference proteome</keyword>
<name>A0A841DZY7_9ACTN</name>
<dbReference type="Gene3D" id="3.30.2010.10">
    <property type="entry name" value="Metalloproteases ('zincins'), catalytic domain"/>
    <property type="match status" value="1"/>
</dbReference>
<gene>
    <name evidence="2" type="ORF">HNR25_000196</name>
</gene>
<evidence type="ECO:0000259" key="1">
    <source>
        <dbReference type="Pfam" id="PF01863"/>
    </source>
</evidence>
<dbReference type="PANTHER" id="PTHR30399:SF1">
    <property type="entry name" value="UTP PYROPHOSPHATASE"/>
    <property type="match status" value="1"/>
</dbReference>
<dbReference type="InterPro" id="IPR002725">
    <property type="entry name" value="YgjP-like_metallopeptidase"/>
</dbReference>
<dbReference type="EMBL" id="JACHLY010000001">
    <property type="protein sequence ID" value="MBB5996445.1"/>
    <property type="molecule type" value="Genomic_DNA"/>
</dbReference>
<feature type="domain" description="YgjP-like metallopeptidase" evidence="1">
    <location>
        <begin position="28"/>
        <end position="230"/>
    </location>
</feature>
<dbReference type="RefSeq" id="WP_184632589.1">
    <property type="nucleotide sequence ID" value="NZ_BAABKT010000044.1"/>
</dbReference>
<keyword evidence="2" id="KW-0378">Hydrolase</keyword>
<evidence type="ECO:0000313" key="2">
    <source>
        <dbReference type="EMBL" id="MBB5996445.1"/>
    </source>
</evidence>
<evidence type="ECO:0000313" key="3">
    <source>
        <dbReference type="Proteomes" id="UP000578077"/>
    </source>
</evidence>
<sequence length="239" mass="27309">MSAADSLPDQLRLDDLTFRVLRSPKRSTVGITVERDGSLLLRVPEHAPRPHVEAWVRRKRPWVLDKLAKKDLLLARQPDRSFVSGEGFDYLGRRYRLKIADDVESVHFAGGRIRMNPSVAQGPDPAAALIGWYTGRAHRRLPRRLRSWQEATGLHPGSLHVRDLGYRWGSLGKNRRLNLHWAIMQLPLTVIDYVLVHELAHLAVADHSPAFWDQVRAVVPDYEKRKERLAVLGAQLWLG</sequence>
<dbReference type="CDD" id="cd07344">
    <property type="entry name" value="M48_yhfN_like"/>
    <property type="match status" value="1"/>
</dbReference>
<dbReference type="AlphaFoldDB" id="A0A841DZY7"/>
<protein>
    <submittedName>
        <fullName evidence="2">Putative metal-dependent hydrolase</fullName>
    </submittedName>
</protein>
<proteinExistence type="predicted"/>
<reference evidence="2 3" key="1">
    <citation type="submission" date="2020-08" db="EMBL/GenBank/DDBJ databases">
        <title>Sequencing the genomes of 1000 actinobacteria strains.</title>
        <authorList>
            <person name="Klenk H.-P."/>
        </authorList>
    </citation>
    <scope>NUCLEOTIDE SEQUENCE [LARGE SCALE GENOMIC DNA]</scope>
    <source>
        <strain evidence="2 3">DSM 44593</strain>
    </source>
</reference>
<comment type="caution">
    <text evidence="2">The sequence shown here is derived from an EMBL/GenBank/DDBJ whole genome shotgun (WGS) entry which is preliminary data.</text>
</comment>
<dbReference type="InterPro" id="IPR053136">
    <property type="entry name" value="UTP_pyrophosphatase-like"/>
</dbReference>